<dbReference type="WBParaSite" id="ES5_v2.g19904.t1">
    <property type="protein sequence ID" value="ES5_v2.g19904.t1"/>
    <property type="gene ID" value="ES5_v2.g19904"/>
</dbReference>
<accession>A0AC34FRK5</accession>
<protein>
    <submittedName>
        <fullName evidence="2">Glutamine--tRNA ligase</fullName>
    </submittedName>
</protein>
<proteinExistence type="predicted"/>
<name>A0AC34FRK5_9BILA</name>
<organism evidence="1 2">
    <name type="scientific">Panagrolaimus sp. ES5</name>
    <dbReference type="NCBI Taxonomy" id="591445"/>
    <lineage>
        <taxon>Eukaryota</taxon>
        <taxon>Metazoa</taxon>
        <taxon>Ecdysozoa</taxon>
        <taxon>Nematoda</taxon>
        <taxon>Chromadorea</taxon>
        <taxon>Rhabditida</taxon>
        <taxon>Tylenchina</taxon>
        <taxon>Panagrolaimomorpha</taxon>
        <taxon>Panagrolaimoidea</taxon>
        <taxon>Panagrolaimidae</taxon>
        <taxon>Panagrolaimus</taxon>
    </lineage>
</organism>
<evidence type="ECO:0000313" key="1">
    <source>
        <dbReference type="Proteomes" id="UP000887579"/>
    </source>
</evidence>
<sequence length="787" mass="90724">MTNSAELSWLGITPERINEIQRNKKLSEILTKIVKLAKSFRCPSNDDKAEQPYKSLLYVLASKIKPQIVEHLELLVKYIVEDKLRQESQLNSALEYLLKHVGEALNEKELNEYCGVGVVVTEDEINGVIKEILEKHREEIKKKEFSMNRLLGEVSTEPRLKWAVGSVVRSLFEAQLMHITGVKSVEELKPGKKQPGTTEKKEKPVKVEAPKPKKAVDAPNGNDVINEADSIEELLRTRTHFHKVGENYTTEGYVMHPWTKDLLKKHVENVRGKVHTRFPPEPNGVLHIGHAKAVNINFCYAKVNDGNCYLRFDDTNPEKEEEKFFTAIEDVVRWLKYNPYKITHSSDYFQQLYLWAIQLIKDGLAYVCHQKVEEMRGFNVEASPWRDRPIHENLELFEAMRLGLFDEGEATLRLKHILEEGKVDPVAYRVKYVPHHRSKDIWCIYPTYDYTHCLCDSIENITHSLCTKEFQSRRSSYYWLCNALKIYCPVQWEYSRLNVNYTVISKRKILKLIQNRIVRDYDDPRLFTLTGLRRRGFPAEAINNFVAKLGLTVAQTAVDPIMLDAFVRDYLNIHASRTMAVLEPLKVIIENFNDLNLPSTVNVPDFPTDPSRSEEHTVAFDGTVYIEQSDFRLIGEKGFRRMTAEQSVGLKYIGLVLKFVTATEDDKGNVLEIVVRGEPITTENKPKAFIHWVAKPLFAEVRLYERLFMHKNPEDPEEVPGGFLSDCNPNSLHVIYNCAVDQYLANASLYQSFQFERTGYFAVDPDSKEKGCLVFNRTVLLKEDAGK</sequence>
<evidence type="ECO:0000313" key="2">
    <source>
        <dbReference type="WBParaSite" id="ES5_v2.g19904.t1"/>
    </source>
</evidence>
<dbReference type="Proteomes" id="UP000887579">
    <property type="component" value="Unplaced"/>
</dbReference>
<reference evidence="2" key="1">
    <citation type="submission" date="2022-11" db="UniProtKB">
        <authorList>
            <consortium name="WormBaseParasite"/>
        </authorList>
    </citation>
    <scope>IDENTIFICATION</scope>
</reference>